<reference evidence="2" key="1">
    <citation type="submission" date="2020-10" db="EMBL/GenBank/DDBJ databases">
        <authorList>
            <person name="Gilroy R."/>
        </authorList>
    </citation>
    <scope>NUCLEOTIDE SEQUENCE</scope>
    <source>
        <strain evidence="2">CHK165-10780</strain>
    </source>
</reference>
<keyword evidence="1" id="KW-1133">Transmembrane helix</keyword>
<evidence type="ECO:0000313" key="2">
    <source>
        <dbReference type="EMBL" id="HIQ64160.1"/>
    </source>
</evidence>
<feature type="transmembrane region" description="Helical" evidence="1">
    <location>
        <begin position="233"/>
        <end position="252"/>
    </location>
</feature>
<name>A0A9D1CJU6_9FIRM</name>
<proteinExistence type="predicted"/>
<protein>
    <submittedName>
        <fullName evidence="2">Uncharacterized protein</fullName>
    </submittedName>
</protein>
<gene>
    <name evidence="2" type="ORF">IAC85_00295</name>
</gene>
<evidence type="ECO:0000256" key="1">
    <source>
        <dbReference type="SAM" id="Phobius"/>
    </source>
</evidence>
<keyword evidence="1" id="KW-0812">Transmembrane</keyword>
<feature type="transmembrane region" description="Helical" evidence="1">
    <location>
        <begin position="181"/>
        <end position="203"/>
    </location>
</feature>
<reference evidence="2" key="2">
    <citation type="journal article" date="2021" name="PeerJ">
        <title>Extensive microbial diversity within the chicken gut microbiome revealed by metagenomics and culture.</title>
        <authorList>
            <person name="Gilroy R."/>
            <person name="Ravi A."/>
            <person name="Getino M."/>
            <person name="Pursley I."/>
            <person name="Horton D.L."/>
            <person name="Alikhan N.F."/>
            <person name="Baker D."/>
            <person name="Gharbi K."/>
            <person name="Hall N."/>
            <person name="Watson M."/>
            <person name="Adriaenssens E.M."/>
            <person name="Foster-Nyarko E."/>
            <person name="Jarju S."/>
            <person name="Secka A."/>
            <person name="Antonio M."/>
            <person name="Oren A."/>
            <person name="Chaudhuri R.R."/>
            <person name="La Ragione R."/>
            <person name="Hildebrand F."/>
            <person name="Pallen M.J."/>
        </authorList>
    </citation>
    <scope>NUCLEOTIDE SEQUENCE</scope>
    <source>
        <strain evidence="2">CHK165-10780</strain>
    </source>
</reference>
<accession>A0A9D1CJU6</accession>
<evidence type="ECO:0000313" key="3">
    <source>
        <dbReference type="Proteomes" id="UP000886725"/>
    </source>
</evidence>
<dbReference type="Proteomes" id="UP000886725">
    <property type="component" value="Unassembled WGS sequence"/>
</dbReference>
<feature type="transmembrane region" description="Helical" evidence="1">
    <location>
        <begin position="7"/>
        <end position="26"/>
    </location>
</feature>
<feature type="transmembrane region" description="Helical" evidence="1">
    <location>
        <begin position="151"/>
        <end position="174"/>
    </location>
</feature>
<keyword evidence="1" id="KW-0472">Membrane</keyword>
<organism evidence="2 3">
    <name type="scientific">Candidatus Faecenecus gallistercoris</name>
    <dbReference type="NCBI Taxonomy" id="2840793"/>
    <lineage>
        <taxon>Bacteria</taxon>
        <taxon>Bacillati</taxon>
        <taxon>Bacillota</taxon>
        <taxon>Bacillota incertae sedis</taxon>
        <taxon>Candidatus Faecenecus</taxon>
    </lineage>
</organism>
<dbReference type="AlphaFoldDB" id="A0A9D1CJU6"/>
<feature type="transmembrane region" description="Helical" evidence="1">
    <location>
        <begin position="102"/>
        <end position="125"/>
    </location>
</feature>
<feature type="transmembrane region" description="Helical" evidence="1">
    <location>
        <begin position="52"/>
        <end position="70"/>
    </location>
</feature>
<comment type="caution">
    <text evidence="2">The sequence shown here is derived from an EMBL/GenBank/DDBJ whole genome shotgun (WGS) entry which is preliminary data.</text>
</comment>
<dbReference type="EMBL" id="DVFU01000008">
    <property type="protein sequence ID" value="HIQ64160.1"/>
    <property type="molecule type" value="Genomic_DNA"/>
</dbReference>
<sequence>MKKREFSIYVLAIILVYLVNIFMFFINVNNASYPFKKDINCYSFWEYSTHNGILTVFMFLLPIIISLITIKNINTKIYGSYLRNYLIRDDYKKLIKKEYLSCLVKTITPYVIISILIFIFGFIFLKHDITNIKYADLYSNFIYDPMFSPPIVILLETIISIIFFISLVNIELIIYRVIKKLGLTIIFSFVSINVLNFITSYLFKIISPLINNKYISEALYSFNIYHGFIGTKYIMFTLVVFSLICILSFILLKKMYSNKERMILDFEQ</sequence>